<evidence type="ECO:0000313" key="2">
    <source>
        <dbReference type="Proteomes" id="UP000887116"/>
    </source>
</evidence>
<keyword evidence="2" id="KW-1185">Reference proteome</keyword>
<organism evidence="1 2">
    <name type="scientific">Trichonephila clavata</name>
    <name type="common">Joro spider</name>
    <name type="synonym">Nephila clavata</name>
    <dbReference type="NCBI Taxonomy" id="2740835"/>
    <lineage>
        <taxon>Eukaryota</taxon>
        <taxon>Metazoa</taxon>
        <taxon>Ecdysozoa</taxon>
        <taxon>Arthropoda</taxon>
        <taxon>Chelicerata</taxon>
        <taxon>Arachnida</taxon>
        <taxon>Araneae</taxon>
        <taxon>Araneomorphae</taxon>
        <taxon>Entelegynae</taxon>
        <taxon>Araneoidea</taxon>
        <taxon>Nephilidae</taxon>
        <taxon>Trichonephila</taxon>
    </lineage>
</organism>
<gene>
    <name evidence="1" type="primary">NCL1_34131</name>
    <name evidence="1" type="ORF">TNCT_341311</name>
</gene>
<evidence type="ECO:0000313" key="1">
    <source>
        <dbReference type="EMBL" id="GFQ82455.1"/>
    </source>
</evidence>
<proteinExistence type="predicted"/>
<comment type="caution">
    <text evidence="1">The sequence shown here is derived from an EMBL/GenBank/DDBJ whole genome shotgun (WGS) entry which is preliminary data.</text>
</comment>
<name>A0A8X6ISR9_TRICU</name>
<dbReference type="AlphaFoldDB" id="A0A8X6ISR9"/>
<protein>
    <submittedName>
        <fullName evidence="1">Uncharacterized protein</fullName>
    </submittedName>
</protein>
<dbReference type="OrthoDB" id="6432631at2759"/>
<reference evidence="1" key="1">
    <citation type="submission" date="2020-07" db="EMBL/GenBank/DDBJ databases">
        <title>Multicomponent nature underlies the extraordinary mechanical properties of spider dragline silk.</title>
        <authorList>
            <person name="Kono N."/>
            <person name="Nakamura H."/>
            <person name="Mori M."/>
            <person name="Yoshida Y."/>
            <person name="Ohtoshi R."/>
            <person name="Malay A.D."/>
            <person name="Moran D.A.P."/>
            <person name="Tomita M."/>
            <person name="Numata K."/>
            <person name="Arakawa K."/>
        </authorList>
    </citation>
    <scope>NUCLEOTIDE SEQUENCE</scope>
</reference>
<sequence>MHKSYKICELYHFRYHCYCLAKYFNKLLRYGDQHRTSQYLKNWTDNERLKRNSPFSQAHAQYLSFNVEHHCLTSFINPVLGLQGVTFHTTSRTNVNKMSNSPPPELLKQLALEVIDGIPLDAVKIYINGSRETNTTGNGVLIELPGRMNKIQRRNADQGPVFRTELIAIMCCLSLINNIQDQAFSEIWNLTDS</sequence>
<dbReference type="Proteomes" id="UP000887116">
    <property type="component" value="Unassembled WGS sequence"/>
</dbReference>
<accession>A0A8X6ISR9</accession>
<dbReference type="EMBL" id="BMAO01022522">
    <property type="protein sequence ID" value="GFQ82455.1"/>
    <property type="molecule type" value="Genomic_DNA"/>
</dbReference>